<keyword evidence="6" id="KW-0411">Iron-sulfur</keyword>
<dbReference type="Pfam" id="PF00111">
    <property type="entry name" value="Fer2"/>
    <property type="match status" value="1"/>
</dbReference>
<dbReference type="EMBL" id="CP126211">
    <property type="protein sequence ID" value="WIA13174.1"/>
    <property type="molecule type" value="Genomic_DNA"/>
</dbReference>
<evidence type="ECO:0000256" key="6">
    <source>
        <dbReference type="ARBA" id="ARBA00023014"/>
    </source>
</evidence>
<sequence length="226" mass="22868">MCTSTIVLAVNGERVVVPASFSPSHRLIDVLRSETRFTGPKVGCGEGGCGACTVLADRFDPVTGAVSRATINSCLATIGSCNGASITTAEGLGNSKRGFHPVQEALAKHFASQCGYCTPGITVALAAAADRAAAAEPAAATVEAGGCDSARAAAIAAGLDGNLCRCTGWRPIIDAAREIADLEDLHKHACCCSSSSRCSKALRQQAPGTAGGRQHGSRRVQGPVAS</sequence>
<proteinExistence type="predicted"/>
<gene>
    <name evidence="10" type="ORF">OEZ85_006766</name>
</gene>
<dbReference type="Gene3D" id="3.10.20.30">
    <property type="match status" value="1"/>
</dbReference>
<evidence type="ECO:0000256" key="3">
    <source>
        <dbReference type="ARBA" id="ARBA00022723"/>
    </source>
</evidence>
<dbReference type="PANTHER" id="PTHR11908:SF132">
    <property type="entry name" value="ALDEHYDE OXIDASE 1-RELATED"/>
    <property type="match status" value="1"/>
</dbReference>
<feature type="region of interest" description="Disordered" evidence="8">
    <location>
        <begin position="203"/>
        <end position="226"/>
    </location>
</feature>
<keyword evidence="11" id="KW-1185">Reference proteome</keyword>
<dbReference type="Proteomes" id="UP001244341">
    <property type="component" value="Chromosome 4b"/>
</dbReference>
<evidence type="ECO:0000256" key="8">
    <source>
        <dbReference type="SAM" id="MobiDB-lite"/>
    </source>
</evidence>
<evidence type="ECO:0000256" key="7">
    <source>
        <dbReference type="ARBA" id="ARBA00034078"/>
    </source>
</evidence>
<comment type="cofactor">
    <cofactor evidence="7">
        <name>[2Fe-2S] cluster</name>
        <dbReference type="ChEBI" id="CHEBI:190135"/>
    </cofactor>
</comment>
<feature type="domain" description="2Fe-2S ferredoxin-type" evidence="9">
    <location>
        <begin position="4"/>
        <end position="92"/>
    </location>
</feature>
<organism evidence="10 11">
    <name type="scientific">Tetradesmus obliquus</name>
    <name type="common">Green alga</name>
    <name type="synonym">Acutodesmus obliquus</name>
    <dbReference type="NCBI Taxonomy" id="3088"/>
    <lineage>
        <taxon>Eukaryota</taxon>
        <taxon>Viridiplantae</taxon>
        <taxon>Chlorophyta</taxon>
        <taxon>core chlorophytes</taxon>
        <taxon>Chlorophyceae</taxon>
        <taxon>CS clade</taxon>
        <taxon>Sphaeropleales</taxon>
        <taxon>Scenedesmaceae</taxon>
        <taxon>Tetradesmus</taxon>
    </lineage>
</organism>
<evidence type="ECO:0000259" key="9">
    <source>
        <dbReference type="PROSITE" id="PS51085"/>
    </source>
</evidence>
<dbReference type="InterPro" id="IPR036010">
    <property type="entry name" value="2Fe-2S_ferredoxin-like_sf"/>
</dbReference>
<keyword evidence="5" id="KW-0408">Iron</keyword>
<dbReference type="InterPro" id="IPR006058">
    <property type="entry name" value="2Fe2S_fd_BS"/>
</dbReference>
<dbReference type="InterPro" id="IPR001041">
    <property type="entry name" value="2Fe-2S_ferredoxin-type"/>
</dbReference>
<accession>A0ABY8TWD5</accession>
<dbReference type="InterPro" id="IPR012675">
    <property type="entry name" value="Beta-grasp_dom_sf"/>
</dbReference>
<keyword evidence="4" id="KW-0560">Oxidoreductase</keyword>
<evidence type="ECO:0000256" key="1">
    <source>
        <dbReference type="ARBA" id="ARBA00022505"/>
    </source>
</evidence>
<evidence type="ECO:0000256" key="2">
    <source>
        <dbReference type="ARBA" id="ARBA00022714"/>
    </source>
</evidence>
<evidence type="ECO:0000313" key="11">
    <source>
        <dbReference type="Proteomes" id="UP001244341"/>
    </source>
</evidence>
<keyword evidence="2" id="KW-0001">2Fe-2S</keyword>
<evidence type="ECO:0000256" key="4">
    <source>
        <dbReference type="ARBA" id="ARBA00023002"/>
    </source>
</evidence>
<keyword evidence="1" id="KW-0500">Molybdenum</keyword>
<dbReference type="Pfam" id="PF01799">
    <property type="entry name" value="Fer2_2"/>
    <property type="match status" value="1"/>
</dbReference>
<dbReference type="PROSITE" id="PS00197">
    <property type="entry name" value="2FE2S_FER_1"/>
    <property type="match status" value="1"/>
</dbReference>
<evidence type="ECO:0000313" key="10">
    <source>
        <dbReference type="EMBL" id="WIA13174.1"/>
    </source>
</evidence>
<dbReference type="InterPro" id="IPR036884">
    <property type="entry name" value="2Fe-2S-bd_dom_sf"/>
</dbReference>
<protein>
    <recommendedName>
        <fullName evidence="9">2Fe-2S ferredoxin-type domain-containing protein</fullName>
    </recommendedName>
</protein>
<dbReference type="SUPFAM" id="SSF47741">
    <property type="entry name" value="CO dehydrogenase ISP C-domain like"/>
    <property type="match status" value="1"/>
</dbReference>
<dbReference type="PANTHER" id="PTHR11908">
    <property type="entry name" value="XANTHINE DEHYDROGENASE"/>
    <property type="match status" value="1"/>
</dbReference>
<evidence type="ECO:0000256" key="5">
    <source>
        <dbReference type="ARBA" id="ARBA00023004"/>
    </source>
</evidence>
<dbReference type="InterPro" id="IPR016208">
    <property type="entry name" value="Ald_Oxase/xanthine_DH-like"/>
</dbReference>
<dbReference type="Gene3D" id="1.10.150.120">
    <property type="entry name" value="[2Fe-2S]-binding domain"/>
    <property type="match status" value="1"/>
</dbReference>
<reference evidence="10 11" key="1">
    <citation type="submission" date="2023-05" db="EMBL/GenBank/DDBJ databases">
        <title>A 100% complete, gapless, phased diploid assembly of the Scenedesmus obliquus UTEX 3031 genome.</title>
        <authorList>
            <person name="Biondi T.C."/>
            <person name="Hanschen E.R."/>
            <person name="Kwon T."/>
            <person name="Eng W."/>
            <person name="Kruse C.P.S."/>
            <person name="Koehler S.I."/>
            <person name="Kunde Y."/>
            <person name="Gleasner C.D."/>
            <person name="You Mak K.T."/>
            <person name="Polle J."/>
            <person name="Hovde B.T."/>
            <person name="Starkenburg S.R."/>
        </authorList>
    </citation>
    <scope>NUCLEOTIDE SEQUENCE [LARGE SCALE GENOMIC DNA]</scope>
    <source>
        <strain evidence="10 11">DOE0152z</strain>
    </source>
</reference>
<name>A0ABY8TWD5_TETOB</name>
<dbReference type="PROSITE" id="PS51085">
    <property type="entry name" value="2FE2S_FER_2"/>
    <property type="match status" value="1"/>
</dbReference>
<dbReference type="SUPFAM" id="SSF54292">
    <property type="entry name" value="2Fe-2S ferredoxin-like"/>
    <property type="match status" value="1"/>
</dbReference>
<keyword evidence="3" id="KW-0479">Metal-binding</keyword>
<dbReference type="InterPro" id="IPR002888">
    <property type="entry name" value="2Fe-2S-bd"/>
</dbReference>